<dbReference type="Gene3D" id="3.40.50.1240">
    <property type="entry name" value="Phosphoglycerate mutase-like"/>
    <property type="match status" value="1"/>
</dbReference>
<dbReference type="EMBL" id="KL363257">
    <property type="protein sequence ID" value="KFD50203.1"/>
    <property type="molecule type" value="Genomic_DNA"/>
</dbReference>
<protein>
    <recommendedName>
        <fullName evidence="4">Phosphoglycerate mutase family protein</fullName>
    </recommendedName>
</protein>
<evidence type="ECO:0000313" key="1">
    <source>
        <dbReference type="EMBL" id="KFD50203.1"/>
    </source>
</evidence>
<evidence type="ECO:0008006" key="4">
    <source>
        <dbReference type="Google" id="ProtNLM"/>
    </source>
</evidence>
<sequence>MDNFSGTIHYMSNVTFPLQLPKSDLEKVSWLAVRPVSVTGIMSAEEMGKQFRRNEFNMTALGEVACSSACLCSIRIADCLLCSLRLELIKSRVEPSVGNWRNQHGLFLLAEWLGTDKESCCGISNLDTAYEPLMKNNEWKSKEALVQFIIQLETLASFLEKNSPGKIGMLVAHGRRISTIHKVCCQTEGRSHNHYFGKAGVRRLAKTFVNVL</sequence>
<dbReference type="AlphaFoldDB" id="A0A085NLQ4"/>
<evidence type="ECO:0000313" key="3">
    <source>
        <dbReference type="Proteomes" id="UP000030764"/>
    </source>
</evidence>
<keyword evidence="3" id="KW-1185">Reference proteome</keyword>
<dbReference type="GO" id="GO:0016791">
    <property type="term" value="F:phosphatase activity"/>
    <property type="evidence" value="ECO:0007669"/>
    <property type="project" value="UniProtKB-ARBA"/>
</dbReference>
<accession>A0A085NLQ4</accession>
<organism evidence="2">
    <name type="scientific">Trichuris suis</name>
    <name type="common">pig whipworm</name>
    <dbReference type="NCBI Taxonomy" id="68888"/>
    <lineage>
        <taxon>Eukaryota</taxon>
        <taxon>Metazoa</taxon>
        <taxon>Ecdysozoa</taxon>
        <taxon>Nematoda</taxon>
        <taxon>Enoplea</taxon>
        <taxon>Dorylaimia</taxon>
        <taxon>Trichinellida</taxon>
        <taxon>Trichuridae</taxon>
        <taxon>Trichuris</taxon>
    </lineage>
</organism>
<proteinExistence type="predicted"/>
<dbReference type="EMBL" id="KL367488">
    <property type="protein sequence ID" value="KFD70400.1"/>
    <property type="molecule type" value="Genomic_DNA"/>
</dbReference>
<evidence type="ECO:0000313" key="2">
    <source>
        <dbReference type="EMBL" id="KFD70400.1"/>
    </source>
</evidence>
<name>A0A085NLQ4_9BILA</name>
<feature type="non-terminal residue" evidence="2">
    <location>
        <position position="212"/>
    </location>
</feature>
<gene>
    <name evidence="1" type="ORF">M513_08948</name>
    <name evidence="2" type="ORF">M514_08948</name>
</gene>
<reference evidence="2 3" key="1">
    <citation type="journal article" date="2014" name="Nat. Genet.">
        <title>Genome and transcriptome of the porcine whipworm Trichuris suis.</title>
        <authorList>
            <person name="Jex A.R."/>
            <person name="Nejsum P."/>
            <person name="Schwarz E.M."/>
            <person name="Hu L."/>
            <person name="Young N.D."/>
            <person name="Hall R.S."/>
            <person name="Korhonen P.K."/>
            <person name="Liao S."/>
            <person name="Thamsborg S."/>
            <person name="Xia J."/>
            <person name="Xu P."/>
            <person name="Wang S."/>
            <person name="Scheerlinck J.P."/>
            <person name="Hofmann A."/>
            <person name="Sternberg P.W."/>
            <person name="Wang J."/>
            <person name="Gasser R.B."/>
        </authorList>
    </citation>
    <scope>NUCLEOTIDE SEQUENCE [LARGE SCALE GENOMIC DNA]</scope>
    <source>
        <strain evidence="2">DCEP-RM93F</strain>
        <strain evidence="1">DCEP-RM93M</strain>
    </source>
</reference>
<dbReference type="Proteomes" id="UP000030758">
    <property type="component" value="Unassembled WGS sequence"/>
</dbReference>
<dbReference type="Proteomes" id="UP000030764">
    <property type="component" value="Unassembled WGS sequence"/>
</dbReference>
<dbReference type="InterPro" id="IPR029033">
    <property type="entry name" value="His_PPase_superfam"/>
</dbReference>